<feature type="transmembrane region" description="Helical" evidence="5">
    <location>
        <begin position="35"/>
        <end position="57"/>
    </location>
</feature>
<dbReference type="PANTHER" id="PTHR23501">
    <property type="entry name" value="MAJOR FACILITATOR SUPERFAMILY"/>
    <property type="match status" value="1"/>
</dbReference>
<evidence type="ECO:0000256" key="1">
    <source>
        <dbReference type="ARBA" id="ARBA00004141"/>
    </source>
</evidence>
<dbReference type="Pfam" id="PF07690">
    <property type="entry name" value="MFS_1"/>
    <property type="match status" value="1"/>
</dbReference>
<organism evidence="7 8">
    <name type="scientific">Aspergillus wentii DTO 134E9</name>
    <dbReference type="NCBI Taxonomy" id="1073089"/>
    <lineage>
        <taxon>Eukaryota</taxon>
        <taxon>Fungi</taxon>
        <taxon>Dikarya</taxon>
        <taxon>Ascomycota</taxon>
        <taxon>Pezizomycotina</taxon>
        <taxon>Eurotiomycetes</taxon>
        <taxon>Eurotiomycetidae</taxon>
        <taxon>Eurotiales</taxon>
        <taxon>Aspergillaceae</taxon>
        <taxon>Aspergillus</taxon>
        <taxon>Aspergillus subgen. Cremei</taxon>
    </lineage>
</organism>
<feature type="domain" description="Major facilitator superfamily (MFS) profile" evidence="6">
    <location>
        <begin position="1"/>
        <end position="408"/>
    </location>
</feature>
<name>A0A1L9RYJ0_ASPWE</name>
<dbReference type="STRING" id="1073089.A0A1L9RYJ0"/>
<feature type="transmembrane region" description="Helical" evidence="5">
    <location>
        <begin position="105"/>
        <end position="124"/>
    </location>
</feature>
<gene>
    <name evidence="7" type="ORF">ASPWEDRAFT_37817</name>
</gene>
<dbReference type="PANTHER" id="PTHR23501:SF198">
    <property type="entry name" value="AZOLE RESISTANCE PROTEIN 1-RELATED"/>
    <property type="match status" value="1"/>
</dbReference>
<proteinExistence type="predicted"/>
<evidence type="ECO:0000256" key="2">
    <source>
        <dbReference type="ARBA" id="ARBA00022692"/>
    </source>
</evidence>
<dbReference type="AlphaFoldDB" id="A0A1L9RYJ0"/>
<feature type="transmembrane region" description="Helical" evidence="5">
    <location>
        <begin position="63"/>
        <end position="85"/>
    </location>
</feature>
<sequence length="408" mass="43622">MFIIGRAISGMGGSGISTSGLSIVASVTPLPKRPLLSGLVLSMFGIGTVVAPILGGAITEKASWRWCFYINLPIGAVTIVALLLFMKNPQTKPGPSDGIPWYQKLDLIGCIIFLASVTMTLMALEWGGNQHAWDSSVIIGLFVGAGAGFGVFLAYEKHLGERAMIPFCHMVQRSTLLSIAYAFCLFATSVVPIYYLPEWFQVVQGVSPLESGVRMLPSVLSQVVGVGVSGGLAKMIRYYNPIFFAGSIMLATAVGLYTTFTVSSTPDSHWLGFQILQGMGVGLGSQMPLLMVQTILEPTPKHIPMGIALVMFGQFFGSSISQGISGSIFQNQLISQLENHAGLNPAQVHQLLSAGSSRLQQNAHNAFPQLVPLVLEAYNHAVTGVFWVPLTASIMGFIAALGIEWIQL</sequence>
<evidence type="ECO:0000259" key="6">
    <source>
        <dbReference type="PROSITE" id="PS50850"/>
    </source>
</evidence>
<dbReference type="EMBL" id="KV878210">
    <property type="protein sequence ID" value="OJJ39944.1"/>
    <property type="molecule type" value="Genomic_DNA"/>
</dbReference>
<dbReference type="InterPro" id="IPR020846">
    <property type="entry name" value="MFS_dom"/>
</dbReference>
<dbReference type="GO" id="GO:0005886">
    <property type="term" value="C:plasma membrane"/>
    <property type="evidence" value="ECO:0007669"/>
    <property type="project" value="TreeGrafter"/>
</dbReference>
<reference evidence="8" key="1">
    <citation type="journal article" date="2017" name="Genome Biol.">
        <title>Comparative genomics reveals high biological diversity and specific adaptations in the industrially and medically important fungal genus Aspergillus.</title>
        <authorList>
            <person name="de Vries R.P."/>
            <person name="Riley R."/>
            <person name="Wiebenga A."/>
            <person name="Aguilar-Osorio G."/>
            <person name="Amillis S."/>
            <person name="Uchima C.A."/>
            <person name="Anderluh G."/>
            <person name="Asadollahi M."/>
            <person name="Askin M."/>
            <person name="Barry K."/>
            <person name="Battaglia E."/>
            <person name="Bayram O."/>
            <person name="Benocci T."/>
            <person name="Braus-Stromeyer S.A."/>
            <person name="Caldana C."/>
            <person name="Canovas D."/>
            <person name="Cerqueira G.C."/>
            <person name="Chen F."/>
            <person name="Chen W."/>
            <person name="Choi C."/>
            <person name="Clum A."/>
            <person name="Dos Santos R.A."/>
            <person name="Damasio A.R."/>
            <person name="Diallinas G."/>
            <person name="Emri T."/>
            <person name="Fekete E."/>
            <person name="Flipphi M."/>
            <person name="Freyberg S."/>
            <person name="Gallo A."/>
            <person name="Gournas C."/>
            <person name="Habgood R."/>
            <person name="Hainaut M."/>
            <person name="Harispe M.L."/>
            <person name="Henrissat B."/>
            <person name="Hilden K.S."/>
            <person name="Hope R."/>
            <person name="Hossain A."/>
            <person name="Karabika E."/>
            <person name="Karaffa L."/>
            <person name="Karanyi Z."/>
            <person name="Krasevec N."/>
            <person name="Kuo A."/>
            <person name="Kusch H."/>
            <person name="LaButti K."/>
            <person name="Lagendijk E.L."/>
            <person name="Lapidus A."/>
            <person name="Levasseur A."/>
            <person name="Lindquist E."/>
            <person name="Lipzen A."/>
            <person name="Logrieco A.F."/>
            <person name="MacCabe A."/>
            <person name="Maekelae M.R."/>
            <person name="Malavazi I."/>
            <person name="Melin P."/>
            <person name="Meyer V."/>
            <person name="Mielnichuk N."/>
            <person name="Miskei M."/>
            <person name="Molnar A.P."/>
            <person name="Mule G."/>
            <person name="Ngan C.Y."/>
            <person name="Orejas M."/>
            <person name="Orosz E."/>
            <person name="Ouedraogo J.P."/>
            <person name="Overkamp K.M."/>
            <person name="Park H.-S."/>
            <person name="Perrone G."/>
            <person name="Piumi F."/>
            <person name="Punt P.J."/>
            <person name="Ram A.F."/>
            <person name="Ramon A."/>
            <person name="Rauscher S."/>
            <person name="Record E."/>
            <person name="Riano-Pachon D.M."/>
            <person name="Robert V."/>
            <person name="Roehrig J."/>
            <person name="Ruller R."/>
            <person name="Salamov A."/>
            <person name="Salih N.S."/>
            <person name="Samson R.A."/>
            <person name="Sandor E."/>
            <person name="Sanguinetti M."/>
            <person name="Schuetze T."/>
            <person name="Sepcic K."/>
            <person name="Shelest E."/>
            <person name="Sherlock G."/>
            <person name="Sophianopoulou V."/>
            <person name="Squina F.M."/>
            <person name="Sun H."/>
            <person name="Susca A."/>
            <person name="Todd R.B."/>
            <person name="Tsang A."/>
            <person name="Unkles S.E."/>
            <person name="van de Wiele N."/>
            <person name="van Rossen-Uffink D."/>
            <person name="Oliveira J.V."/>
            <person name="Vesth T.C."/>
            <person name="Visser J."/>
            <person name="Yu J.-H."/>
            <person name="Zhou M."/>
            <person name="Andersen M.R."/>
            <person name="Archer D.B."/>
            <person name="Baker S.E."/>
            <person name="Benoit I."/>
            <person name="Brakhage A.A."/>
            <person name="Braus G.H."/>
            <person name="Fischer R."/>
            <person name="Frisvad J.C."/>
            <person name="Goldman G.H."/>
            <person name="Houbraken J."/>
            <person name="Oakley B."/>
            <person name="Pocsi I."/>
            <person name="Scazzocchio C."/>
            <person name="Seiboth B."/>
            <person name="vanKuyk P.A."/>
            <person name="Wortman J."/>
            <person name="Dyer P.S."/>
            <person name="Grigoriev I.V."/>
        </authorList>
    </citation>
    <scope>NUCLEOTIDE SEQUENCE [LARGE SCALE GENOMIC DNA]</scope>
    <source>
        <strain evidence="8">DTO 134E9</strain>
    </source>
</reference>
<dbReference type="PROSITE" id="PS50850">
    <property type="entry name" value="MFS"/>
    <property type="match status" value="1"/>
</dbReference>
<keyword evidence="4 5" id="KW-0472">Membrane</keyword>
<dbReference type="InterPro" id="IPR011701">
    <property type="entry name" value="MFS"/>
</dbReference>
<dbReference type="OrthoDB" id="10021397at2759"/>
<feature type="transmembrane region" description="Helical" evidence="5">
    <location>
        <begin position="385"/>
        <end position="406"/>
    </location>
</feature>
<dbReference type="SUPFAM" id="SSF103473">
    <property type="entry name" value="MFS general substrate transporter"/>
    <property type="match status" value="1"/>
</dbReference>
<dbReference type="VEuPathDB" id="FungiDB:ASPWEDRAFT_37817"/>
<feature type="transmembrane region" description="Helical" evidence="5">
    <location>
        <begin position="215"/>
        <end position="233"/>
    </location>
</feature>
<dbReference type="RefSeq" id="XP_040693620.1">
    <property type="nucleotide sequence ID" value="XM_040834759.1"/>
</dbReference>
<comment type="subcellular location">
    <subcellularLocation>
        <location evidence="1">Membrane</location>
        <topology evidence="1">Multi-pass membrane protein</topology>
    </subcellularLocation>
</comment>
<evidence type="ECO:0000313" key="8">
    <source>
        <dbReference type="Proteomes" id="UP000184383"/>
    </source>
</evidence>
<evidence type="ECO:0000256" key="4">
    <source>
        <dbReference type="ARBA" id="ARBA00023136"/>
    </source>
</evidence>
<keyword evidence="2 5" id="KW-0812">Transmembrane</keyword>
<dbReference type="Gene3D" id="1.20.1250.20">
    <property type="entry name" value="MFS general substrate transporter like domains"/>
    <property type="match status" value="2"/>
</dbReference>
<accession>A0A1L9RYJ0</accession>
<evidence type="ECO:0000256" key="5">
    <source>
        <dbReference type="SAM" id="Phobius"/>
    </source>
</evidence>
<dbReference type="Proteomes" id="UP000184383">
    <property type="component" value="Unassembled WGS sequence"/>
</dbReference>
<evidence type="ECO:0000313" key="7">
    <source>
        <dbReference type="EMBL" id="OJJ39944.1"/>
    </source>
</evidence>
<keyword evidence="3 5" id="KW-1133">Transmembrane helix</keyword>
<dbReference type="GeneID" id="63750607"/>
<feature type="transmembrane region" description="Helical" evidence="5">
    <location>
        <begin position="238"/>
        <end position="258"/>
    </location>
</feature>
<dbReference type="GO" id="GO:0022857">
    <property type="term" value="F:transmembrane transporter activity"/>
    <property type="evidence" value="ECO:0007669"/>
    <property type="project" value="InterPro"/>
</dbReference>
<keyword evidence="8" id="KW-1185">Reference proteome</keyword>
<feature type="transmembrane region" description="Helical" evidence="5">
    <location>
        <begin position="270"/>
        <end position="291"/>
    </location>
</feature>
<dbReference type="InterPro" id="IPR036259">
    <property type="entry name" value="MFS_trans_sf"/>
</dbReference>
<evidence type="ECO:0000256" key="3">
    <source>
        <dbReference type="ARBA" id="ARBA00022989"/>
    </source>
</evidence>
<feature type="transmembrane region" description="Helical" evidence="5">
    <location>
        <begin position="136"/>
        <end position="155"/>
    </location>
</feature>
<feature type="transmembrane region" description="Helical" evidence="5">
    <location>
        <begin position="176"/>
        <end position="195"/>
    </location>
</feature>
<protein>
    <recommendedName>
        <fullName evidence="6">Major facilitator superfamily (MFS) profile domain-containing protein</fullName>
    </recommendedName>
</protein>